<proteinExistence type="predicted"/>
<sequence>MIATDIVRGLLNLNARLNSIINDANLNVNLEDVSKCDFDYNCENILTTQFQQQVHYLQLSNEDTCKGINLLLTKCNFEQFHNLKCLTVIEPNDSLDAIITLLPTFKQLKFLKLKETVHRSRDTLHLFSIVLSDKMPSLKNCMLLFNELIDLSQSSLSNIEYLTLENCHFHDLLQLFNYTPKIKALTVGLTCLEHENRDCTNLFSKVPNLININFCRTIGIYFEYIEELLKNLPQLKELSCTAYKLDFSNAECWYNVLKTLPLLEKFHLNLMLTNITRVVKEDIISKFDYYFIDKWPMIYEHHTINENILHIYTIPYPSSGFPASSYSYISNIKNRTNKTYQNVEHVNLVIKNTSQLTLSSHYPNVYSLRIDSEEEWGE</sequence>
<gene>
    <name evidence="1" type="ORF">OVA965_LOCUS39830</name>
    <name evidence="2" type="ORF">TMI583_LOCUS41195</name>
</gene>
<comment type="caution">
    <text evidence="1">The sequence shown here is derived from an EMBL/GenBank/DDBJ whole genome shotgun (WGS) entry which is preliminary data.</text>
</comment>
<dbReference type="EMBL" id="CAJOBA010064643">
    <property type="protein sequence ID" value="CAF4353400.1"/>
    <property type="molecule type" value="Genomic_DNA"/>
</dbReference>
<dbReference type="SUPFAM" id="SSF52047">
    <property type="entry name" value="RNI-like"/>
    <property type="match status" value="1"/>
</dbReference>
<reference evidence="1" key="1">
    <citation type="submission" date="2021-02" db="EMBL/GenBank/DDBJ databases">
        <authorList>
            <person name="Nowell W R."/>
        </authorList>
    </citation>
    <scope>NUCLEOTIDE SEQUENCE</scope>
</reference>
<dbReference type="Proteomes" id="UP000677228">
    <property type="component" value="Unassembled WGS sequence"/>
</dbReference>
<feature type="non-terminal residue" evidence="1">
    <location>
        <position position="378"/>
    </location>
</feature>
<dbReference type="EMBL" id="CAJNOK010042019">
    <property type="protein sequence ID" value="CAF1561535.1"/>
    <property type="molecule type" value="Genomic_DNA"/>
</dbReference>
<organism evidence="1 3">
    <name type="scientific">Didymodactylos carnosus</name>
    <dbReference type="NCBI Taxonomy" id="1234261"/>
    <lineage>
        <taxon>Eukaryota</taxon>
        <taxon>Metazoa</taxon>
        <taxon>Spiralia</taxon>
        <taxon>Gnathifera</taxon>
        <taxon>Rotifera</taxon>
        <taxon>Eurotatoria</taxon>
        <taxon>Bdelloidea</taxon>
        <taxon>Philodinida</taxon>
        <taxon>Philodinidae</taxon>
        <taxon>Didymodactylos</taxon>
    </lineage>
</organism>
<dbReference type="Gene3D" id="3.80.10.10">
    <property type="entry name" value="Ribonuclease Inhibitor"/>
    <property type="match status" value="1"/>
</dbReference>
<protein>
    <submittedName>
        <fullName evidence="1">Uncharacterized protein</fullName>
    </submittedName>
</protein>
<accession>A0A8S2FWF0</accession>
<dbReference type="Proteomes" id="UP000682733">
    <property type="component" value="Unassembled WGS sequence"/>
</dbReference>
<dbReference type="AlphaFoldDB" id="A0A8S2FWF0"/>
<evidence type="ECO:0000313" key="1">
    <source>
        <dbReference type="EMBL" id="CAF1561535.1"/>
    </source>
</evidence>
<dbReference type="InterPro" id="IPR032675">
    <property type="entry name" value="LRR_dom_sf"/>
</dbReference>
<name>A0A8S2FWF0_9BILA</name>
<evidence type="ECO:0000313" key="2">
    <source>
        <dbReference type="EMBL" id="CAF4353400.1"/>
    </source>
</evidence>
<evidence type="ECO:0000313" key="3">
    <source>
        <dbReference type="Proteomes" id="UP000677228"/>
    </source>
</evidence>